<dbReference type="GO" id="GO:0008961">
    <property type="term" value="F:phosphatidylglycerol-prolipoprotein diacylglyceryl transferase activity"/>
    <property type="evidence" value="ECO:0007669"/>
    <property type="project" value="InterPro"/>
</dbReference>
<organism evidence="8 9">
    <name type="scientific">Sphingobacterium multivorum</name>
    <dbReference type="NCBI Taxonomy" id="28454"/>
    <lineage>
        <taxon>Bacteria</taxon>
        <taxon>Pseudomonadati</taxon>
        <taxon>Bacteroidota</taxon>
        <taxon>Sphingobacteriia</taxon>
        <taxon>Sphingobacteriales</taxon>
        <taxon>Sphingobacteriaceae</taxon>
        <taxon>Sphingobacterium</taxon>
    </lineage>
</organism>
<dbReference type="AlphaFoldDB" id="A0A2X2JRL0"/>
<evidence type="ECO:0000256" key="5">
    <source>
        <dbReference type="ARBA" id="ARBA00022989"/>
    </source>
</evidence>
<evidence type="ECO:0000256" key="4">
    <source>
        <dbReference type="ARBA" id="ARBA00022692"/>
    </source>
</evidence>
<dbReference type="PANTHER" id="PTHR30589">
    <property type="entry name" value="PROLIPOPROTEIN DIACYLGLYCERYL TRANSFERASE"/>
    <property type="match status" value="1"/>
</dbReference>
<evidence type="ECO:0000256" key="7">
    <source>
        <dbReference type="SAM" id="Phobius"/>
    </source>
</evidence>
<dbReference type="EMBL" id="UAUU01000011">
    <property type="protein sequence ID" value="SPZ94696.1"/>
    <property type="molecule type" value="Genomic_DNA"/>
</dbReference>
<feature type="transmembrane region" description="Helical" evidence="7">
    <location>
        <begin position="136"/>
        <end position="153"/>
    </location>
</feature>
<comment type="similarity">
    <text evidence="1">Belongs to the Lgt family.</text>
</comment>
<evidence type="ECO:0000313" key="8">
    <source>
        <dbReference type="EMBL" id="SPZ94696.1"/>
    </source>
</evidence>
<reference evidence="8 9" key="1">
    <citation type="submission" date="2018-06" db="EMBL/GenBank/DDBJ databases">
        <authorList>
            <consortium name="Pathogen Informatics"/>
            <person name="Doyle S."/>
        </authorList>
    </citation>
    <scope>NUCLEOTIDE SEQUENCE [LARGE SCALE GENOMIC DNA]</scope>
    <source>
        <strain evidence="8 9">NCTC11343</strain>
    </source>
</reference>
<feature type="transmembrane region" description="Helical" evidence="7">
    <location>
        <begin position="165"/>
        <end position="185"/>
    </location>
</feature>
<protein>
    <submittedName>
        <fullName evidence="8">Prolipoprotein diacylglyceryl transferase</fullName>
        <ecNumber evidence="8">2.4.99.-</ecNumber>
    </submittedName>
</protein>
<keyword evidence="8" id="KW-0449">Lipoprotein</keyword>
<keyword evidence="8" id="KW-0328">Glycosyltransferase</keyword>
<dbReference type="EC" id="2.4.99.-" evidence="8"/>
<gene>
    <name evidence="8" type="primary">lgt_2</name>
    <name evidence="8" type="ORF">NCTC11343_05505</name>
</gene>
<evidence type="ECO:0000256" key="1">
    <source>
        <dbReference type="ARBA" id="ARBA00007150"/>
    </source>
</evidence>
<feature type="transmembrane region" description="Helical" evidence="7">
    <location>
        <begin position="107"/>
        <end position="124"/>
    </location>
</feature>
<dbReference type="InterPro" id="IPR001640">
    <property type="entry name" value="Lgt"/>
</dbReference>
<dbReference type="GO" id="GO:0042158">
    <property type="term" value="P:lipoprotein biosynthetic process"/>
    <property type="evidence" value="ECO:0007669"/>
    <property type="project" value="InterPro"/>
</dbReference>
<evidence type="ECO:0000256" key="3">
    <source>
        <dbReference type="ARBA" id="ARBA00022679"/>
    </source>
</evidence>
<evidence type="ECO:0000256" key="6">
    <source>
        <dbReference type="ARBA" id="ARBA00023136"/>
    </source>
</evidence>
<keyword evidence="5 7" id="KW-1133">Transmembrane helix</keyword>
<evidence type="ECO:0000256" key="2">
    <source>
        <dbReference type="ARBA" id="ARBA00022475"/>
    </source>
</evidence>
<dbReference type="PANTHER" id="PTHR30589:SF0">
    <property type="entry name" value="PHOSPHATIDYLGLYCEROL--PROLIPOPROTEIN DIACYLGLYCERYL TRANSFERASE"/>
    <property type="match status" value="1"/>
</dbReference>
<name>A0A2X2JRL0_SPHMU</name>
<dbReference type="Proteomes" id="UP000251241">
    <property type="component" value="Unassembled WGS sequence"/>
</dbReference>
<dbReference type="GO" id="GO:0005886">
    <property type="term" value="C:plasma membrane"/>
    <property type="evidence" value="ECO:0007669"/>
    <property type="project" value="InterPro"/>
</dbReference>
<dbReference type="Pfam" id="PF01790">
    <property type="entry name" value="LGT"/>
    <property type="match status" value="1"/>
</dbReference>
<keyword evidence="4 7" id="KW-0812">Transmembrane</keyword>
<sequence length="188" mass="22401">MTITKIIYLKSSCHSNGIKQDSYYRLRRIGFPWRRHRNYPRTLFILQKNKNRLLVVSGPIGRCSPYCRCTYPYRKFLQFRNYWHTYRSTLGYRVRTCSNVPRHPGQLYEAIAYILIFIIIGSLFKSNPNRQKGQLFGIFMVLLFGARMVLEHFKIDQEAFEQSMALNMGQLLSIPFILVGFYFIFRKT</sequence>
<accession>A0A2X2JRL0</accession>
<proteinExistence type="inferred from homology"/>
<keyword evidence="3 8" id="KW-0808">Transferase</keyword>
<keyword evidence="6 7" id="KW-0472">Membrane</keyword>
<evidence type="ECO:0000313" key="9">
    <source>
        <dbReference type="Proteomes" id="UP000251241"/>
    </source>
</evidence>
<keyword evidence="2" id="KW-1003">Cell membrane</keyword>